<comment type="caution">
    <text evidence="4">The sequence shown here is derived from an EMBL/GenBank/DDBJ whole genome shotgun (WGS) entry which is preliminary data.</text>
</comment>
<proteinExistence type="predicted"/>
<dbReference type="AlphaFoldDB" id="A0A7J7J967"/>
<reference evidence="4" key="1">
    <citation type="submission" date="2020-06" db="EMBL/GenBank/DDBJ databases">
        <title>Draft genome of Bugula neritina, a colonial animal packing powerful symbionts and potential medicines.</title>
        <authorList>
            <person name="Rayko M."/>
        </authorList>
    </citation>
    <scope>NUCLEOTIDE SEQUENCE [LARGE SCALE GENOMIC DNA]</scope>
    <source>
        <strain evidence="4">Kwan_BN1</strain>
    </source>
</reference>
<evidence type="ECO:0000259" key="3">
    <source>
        <dbReference type="Pfam" id="PF00431"/>
    </source>
</evidence>
<name>A0A7J7J967_BUGNE</name>
<evidence type="ECO:0000256" key="1">
    <source>
        <dbReference type="ARBA" id="ARBA00022737"/>
    </source>
</evidence>
<keyword evidence="1" id="KW-0677">Repeat</keyword>
<protein>
    <recommendedName>
        <fullName evidence="3">CUB domain-containing protein</fullName>
    </recommendedName>
</protein>
<dbReference type="EMBL" id="VXIV02002806">
    <property type="protein sequence ID" value="KAF6022780.1"/>
    <property type="molecule type" value="Genomic_DNA"/>
</dbReference>
<evidence type="ECO:0000313" key="4">
    <source>
        <dbReference type="EMBL" id="KAF6022780.1"/>
    </source>
</evidence>
<dbReference type="Proteomes" id="UP000593567">
    <property type="component" value="Unassembled WGS sequence"/>
</dbReference>
<feature type="domain" description="CUB" evidence="3">
    <location>
        <begin position="165"/>
        <end position="227"/>
    </location>
</feature>
<dbReference type="Gene3D" id="2.60.120.290">
    <property type="entry name" value="Spermadhesin, CUB domain"/>
    <property type="match status" value="1"/>
</dbReference>
<keyword evidence="5" id="KW-1185">Reference proteome</keyword>
<organism evidence="4 5">
    <name type="scientific">Bugula neritina</name>
    <name type="common">Brown bryozoan</name>
    <name type="synonym">Sertularia neritina</name>
    <dbReference type="NCBI Taxonomy" id="10212"/>
    <lineage>
        <taxon>Eukaryota</taxon>
        <taxon>Metazoa</taxon>
        <taxon>Spiralia</taxon>
        <taxon>Lophotrochozoa</taxon>
        <taxon>Bryozoa</taxon>
        <taxon>Gymnolaemata</taxon>
        <taxon>Cheilostomatida</taxon>
        <taxon>Flustrina</taxon>
        <taxon>Buguloidea</taxon>
        <taxon>Bugulidae</taxon>
        <taxon>Bugula</taxon>
    </lineage>
</organism>
<keyword evidence="2" id="KW-1015">Disulfide bond</keyword>
<dbReference type="InterPro" id="IPR035914">
    <property type="entry name" value="Sperma_CUB_dom_sf"/>
</dbReference>
<dbReference type="PANTHER" id="PTHR24251">
    <property type="entry name" value="OVOCHYMASE-RELATED"/>
    <property type="match status" value="1"/>
</dbReference>
<evidence type="ECO:0000256" key="2">
    <source>
        <dbReference type="ARBA" id="ARBA00023157"/>
    </source>
</evidence>
<dbReference type="Pfam" id="PF00431">
    <property type="entry name" value="CUB"/>
    <property type="match status" value="1"/>
</dbReference>
<dbReference type="SUPFAM" id="SSF49854">
    <property type="entry name" value="Spermadhesin, CUB domain"/>
    <property type="match status" value="1"/>
</dbReference>
<dbReference type="InterPro" id="IPR000859">
    <property type="entry name" value="CUB_dom"/>
</dbReference>
<accession>A0A7J7J967</accession>
<gene>
    <name evidence="4" type="ORF">EB796_018910</name>
</gene>
<sequence length="417" mass="45289">MVKTMLSILVDPYMVVGFGRDANETEEVIRVEVRLSESLAVNATVSIATYNSEACKLNYPSVPSMIKNPDYEMGSSANMTFACQLAVTNIKDASSVTSFVFTQFMFSEPSFLRVNTTRSDQYTGSELPPDVIARHALFLEMQISSQSSDQFTLSMTSSTKDCTKYVSVTSDGTNITSLGYPSAYDNNLFCKLMLVSADNKPLQLTVTKIDLAKDNDKVEVVDGGASRASGKTIATLSALDNYKDKGEGGRFYVPSKIQFPAANTTVTGPVNLVMQAPDEHMVKLSLEKAITNDDATMKCYDGDSTSSPVIAQYSKQFDLYPVFSSNDKMLCVASGVGNSTLFIAADSVTDGQGKFSSSAIDSLSLILPVKEAGEADYQFNWIVQPEVNASVYDVIQLVISEVDFPDTDSEISMKVQL</sequence>
<evidence type="ECO:0000313" key="5">
    <source>
        <dbReference type="Proteomes" id="UP000593567"/>
    </source>
</evidence>